<dbReference type="InParanoid" id="E4V1K8"/>
<sequence>MAGPCLVEVEAVEQIRELTLKMSTNCSTIDKGSVLGLVQRRVGVGRNSRVIKESRGPLEVGHSIYSRNAAPWMKIRQGSLGL</sequence>
<evidence type="ECO:0000313" key="1">
    <source>
        <dbReference type="EMBL" id="EFR03923.1"/>
    </source>
</evidence>
<organism evidence="2">
    <name type="scientific">Arthroderma gypseum (strain ATCC MYA-4604 / CBS 118893)</name>
    <name type="common">Microsporum gypseum</name>
    <dbReference type="NCBI Taxonomy" id="535722"/>
    <lineage>
        <taxon>Eukaryota</taxon>
        <taxon>Fungi</taxon>
        <taxon>Dikarya</taxon>
        <taxon>Ascomycota</taxon>
        <taxon>Pezizomycotina</taxon>
        <taxon>Eurotiomycetes</taxon>
        <taxon>Eurotiomycetidae</taxon>
        <taxon>Onygenales</taxon>
        <taxon>Arthrodermataceae</taxon>
        <taxon>Nannizzia</taxon>
    </lineage>
</organism>
<proteinExistence type="predicted"/>
<reference evidence="2" key="1">
    <citation type="journal article" date="2012" name="MBio">
        <title>Comparative genome analysis of Trichophyton rubrum and related dermatophytes reveals candidate genes involved in infection.</title>
        <authorList>
            <person name="Martinez D.A."/>
            <person name="Oliver B.G."/>
            <person name="Graeser Y."/>
            <person name="Goldberg J.M."/>
            <person name="Li W."/>
            <person name="Martinez-Rossi N.M."/>
            <person name="Monod M."/>
            <person name="Shelest E."/>
            <person name="Barton R.C."/>
            <person name="Birch E."/>
            <person name="Brakhage A.A."/>
            <person name="Chen Z."/>
            <person name="Gurr S.J."/>
            <person name="Heiman D."/>
            <person name="Heitman J."/>
            <person name="Kosti I."/>
            <person name="Rossi A."/>
            <person name="Saif S."/>
            <person name="Samalova M."/>
            <person name="Saunders C.W."/>
            <person name="Shea T."/>
            <person name="Summerbell R.C."/>
            <person name="Xu J."/>
            <person name="Young S."/>
            <person name="Zeng Q."/>
            <person name="Birren B.W."/>
            <person name="Cuomo C.A."/>
            <person name="White T.C."/>
        </authorList>
    </citation>
    <scope>NUCLEOTIDE SEQUENCE [LARGE SCALE GENOMIC DNA]</scope>
    <source>
        <strain evidence="2">ATCC MYA-4604 / CBS 118893</strain>
    </source>
</reference>
<dbReference type="EMBL" id="DS989827">
    <property type="protein sequence ID" value="EFR03923.1"/>
    <property type="molecule type" value="Genomic_DNA"/>
</dbReference>
<dbReference type="GeneID" id="10026174"/>
<dbReference type="HOGENOM" id="CLU_2557843_0_0_1"/>
<dbReference type="AlphaFoldDB" id="E4V1K8"/>
<accession>E4V1K8</accession>
<dbReference type="RefSeq" id="XP_003170931.1">
    <property type="nucleotide sequence ID" value="XM_003170883.1"/>
</dbReference>
<keyword evidence="2" id="KW-1185">Reference proteome</keyword>
<dbReference type="Proteomes" id="UP000002669">
    <property type="component" value="Unassembled WGS sequence"/>
</dbReference>
<dbReference type="VEuPathDB" id="FungiDB:MGYG_06922"/>
<gene>
    <name evidence="1" type="ORF">MGYG_06922</name>
</gene>
<evidence type="ECO:0000313" key="2">
    <source>
        <dbReference type="Proteomes" id="UP000002669"/>
    </source>
</evidence>
<name>E4V1K8_ARTGP</name>
<protein>
    <submittedName>
        <fullName evidence="1">Uncharacterized protein</fullName>
    </submittedName>
</protein>